<evidence type="ECO:0000259" key="10">
    <source>
        <dbReference type="Pfam" id="PF00909"/>
    </source>
</evidence>
<evidence type="ECO:0000256" key="9">
    <source>
        <dbReference type="SAM" id="Phobius"/>
    </source>
</evidence>
<feature type="transmembrane region" description="Helical" evidence="9">
    <location>
        <begin position="205"/>
        <end position="224"/>
    </location>
</feature>
<feature type="transmembrane region" description="Helical" evidence="9">
    <location>
        <begin position="37"/>
        <end position="57"/>
    </location>
</feature>
<sequence length="361" mass="39378">MKINFSLLCAVLMIPMIFFVPIIYTQAFPSRHTEKHLVEMIIALLTGILCWIFFGYFESFQVGSGNALPIISQTFSPVMFVQLDFFLYALVMFTGTAITKHSWNFFLIFVPVWTLLVYAPIANMMWSKTGYLAQLGALDFSGGLVVHLTAGLTSLMIAFSIRRPPNDERSTNPTLEYIAILFVITGWFGFNLAPAGSFQNYGNLIVTNTLIAIIAATFGWLIPLADHDQPIKLNDVVNGILVGLVTSTAAVGYVSPLSIGIITLLSGLICHLATDLMNRTNRFYDAVDSFTINGVGGLIGTLGLIFLADTKVNPSGANGLLYGDFHFAKIELIAIVIISVMTILGAALSLLATNILSLRKD</sequence>
<evidence type="ECO:0000256" key="3">
    <source>
        <dbReference type="ARBA" id="ARBA00022448"/>
    </source>
</evidence>
<evidence type="ECO:0000256" key="5">
    <source>
        <dbReference type="ARBA" id="ARBA00022989"/>
    </source>
</evidence>
<dbReference type="Gene3D" id="1.10.3430.10">
    <property type="entry name" value="Ammonium transporter AmtB like domains"/>
    <property type="match status" value="1"/>
</dbReference>
<protein>
    <recommendedName>
        <fullName evidence="8">Ammonium transporter</fullName>
    </recommendedName>
</protein>
<dbReference type="EMBL" id="BNJR01000012">
    <property type="protein sequence ID" value="GHP13778.1"/>
    <property type="molecule type" value="Genomic_DNA"/>
</dbReference>
<dbReference type="InterPro" id="IPR029020">
    <property type="entry name" value="Ammonium/urea_transptr"/>
</dbReference>
<keyword evidence="6 9" id="KW-0472">Membrane</keyword>
<keyword evidence="5 9" id="KW-1133">Transmembrane helix</keyword>
<evidence type="ECO:0000256" key="8">
    <source>
        <dbReference type="ARBA" id="ARBA00050025"/>
    </source>
</evidence>
<evidence type="ECO:0000256" key="4">
    <source>
        <dbReference type="ARBA" id="ARBA00022692"/>
    </source>
</evidence>
<dbReference type="RefSeq" id="WP_203629813.1">
    <property type="nucleotide sequence ID" value="NZ_BNJR01000012.1"/>
</dbReference>
<evidence type="ECO:0000256" key="1">
    <source>
        <dbReference type="ARBA" id="ARBA00004141"/>
    </source>
</evidence>
<evidence type="ECO:0000256" key="2">
    <source>
        <dbReference type="ARBA" id="ARBA00005887"/>
    </source>
</evidence>
<comment type="caution">
    <text evidence="11">The sequence shown here is derived from an EMBL/GenBank/DDBJ whole genome shotgun (WGS) entry which is preliminary data.</text>
</comment>
<dbReference type="PANTHER" id="PTHR43029">
    <property type="entry name" value="AMMONIUM TRANSPORTER MEP2"/>
    <property type="match status" value="1"/>
</dbReference>
<feature type="transmembrane region" description="Helical" evidence="9">
    <location>
        <begin position="259"/>
        <end position="278"/>
    </location>
</feature>
<keyword evidence="3" id="KW-0813">Transport</keyword>
<organism evidence="11 12">
    <name type="scientific">Lentilactobacillus fungorum</name>
    <dbReference type="NCBI Taxonomy" id="2201250"/>
    <lineage>
        <taxon>Bacteria</taxon>
        <taxon>Bacillati</taxon>
        <taxon>Bacillota</taxon>
        <taxon>Bacilli</taxon>
        <taxon>Lactobacillales</taxon>
        <taxon>Lactobacillaceae</taxon>
        <taxon>Lentilactobacillus</taxon>
    </lineage>
</organism>
<comment type="similarity">
    <text evidence="2">Belongs to the ammonia transporter channel (TC 1.A.11.2) family.</text>
</comment>
<feature type="transmembrane region" description="Helical" evidence="9">
    <location>
        <begin position="77"/>
        <end position="98"/>
    </location>
</feature>
<gene>
    <name evidence="11" type="ORF">YK48G_12030</name>
</gene>
<proteinExistence type="inferred from homology"/>
<feature type="transmembrane region" description="Helical" evidence="9">
    <location>
        <begin position="6"/>
        <end position="25"/>
    </location>
</feature>
<comment type="subcellular location">
    <subcellularLocation>
        <location evidence="1">Membrane</location>
        <topology evidence="1">Multi-pass membrane protein</topology>
    </subcellularLocation>
</comment>
<keyword evidence="7" id="KW-0924">Ammonia transport</keyword>
<accession>A0ABQ3VZD6</accession>
<evidence type="ECO:0000313" key="11">
    <source>
        <dbReference type="EMBL" id="GHP13778.1"/>
    </source>
</evidence>
<evidence type="ECO:0000313" key="12">
    <source>
        <dbReference type="Proteomes" id="UP000604765"/>
    </source>
</evidence>
<feature type="domain" description="Ammonium transporter AmtB-like" evidence="10">
    <location>
        <begin position="5"/>
        <end position="359"/>
    </location>
</feature>
<feature type="transmembrane region" description="Helical" evidence="9">
    <location>
        <begin position="328"/>
        <end position="352"/>
    </location>
</feature>
<evidence type="ECO:0000256" key="6">
    <source>
        <dbReference type="ARBA" id="ARBA00023136"/>
    </source>
</evidence>
<dbReference type="InterPro" id="IPR001905">
    <property type="entry name" value="Ammonium_transpt"/>
</dbReference>
<feature type="transmembrane region" description="Helical" evidence="9">
    <location>
        <begin position="105"/>
        <end position="124"/>
    </location>
</feature>
<dbReference type="InterPro" id="IPR024041">
    <property type="entry name" value="NH4_transpt_AmtB-like_dom"/>
</dbReference>
<keyword evidence="4 9" id="KW-0812">Transmembrane</keyword>
<reference evidence="11 12" key="1">
    <citation type="journal article" date="2021" name="Int. J. Syst. Evol. Microbiol.">
        <title>Lentilactobacillus fungorum sp. nov., isolated from spent mushroom substrates.</title>
        <authorList>
            <person name="Tohno M."/>
            <person name="Tanizawa Y."/>
            <person name="Kojima Y."/>
            <person name="Sakamoto M."/>
            <person name="Ohkuma M."/>
            <person name="Kobayashi H."/>
        </authorList>
    </citation>
    <scope>NUCLEOTIDE SEQUENCE [LARGE SCALE GENOMIC DNA]</scope>
    <source>
        <strain evidence="11 12">YK48G</strain>
    </source>
</reference>
<evidence type="ECO:0000256" key="7">
    <source>
        <dbReference type="ARBA" id="ARBA00023177"/>
    </source>
</evidence>
<keyword evidence="12" id="KW-1185">Reference proteome</keyword>
<dbReference type="SUPFAM" id="SSF111352">
    <property type="entry name" value="Ammonium transporter"/>
    <property type="match status" value="1"/>
</dbReference>
<dbReference type="Pfam" id="PF00909">
    <property type="entry name" value="Ammonium_transp"/>
    <property type="match status" value="1"/>
</dbReference>
<feature type="transmembrane region" description="Helical" evidence="9">
    <location>
        <begin position="144"/>
        <end position="162"/>
    </location>
</feature>
<feature type="transmembrane region" description="Helical" evidence="9">
    <location>
        <begin position="290"/>
        <end position="308"/>
    </location>
</feature>
<dbReference type="Proteomes" id="UP000604765">
    <property type="component" value="Unassembled WGS sequence"/>
</dbReference>
<name>A0ABQ3VZD6_9LACO</name>
<feature type="transmembrane region" description="Helical" evidence="9">
    <location>
        <begin position="174"/>
        <end position="193"/>
    </location>
</feature>
<dbReference type="PANTHER" id="PTHR43029:SF10">
    <property type="entry name" value="AMMONIUM TRANSPORTER MEP2"/>
    <property type="match status" value="1"/>
</dbReference>